<evidence type="ECO:0000256" key="2">
    <source>
        <dbReference type="SAM" id="MobiDB-lite"/>
    </source>
</evidence>
<dbReference type="InterPro" id="IPR022771">
    <property type="entry name" value="WAPL_C"/>
</dbReference>
<dbReference type="Gene3D" id="1.25.10.10">
    <property type="entry name" value="Leucine-rich Repeat Variant"/>
    <property type="match status" value="2"/>
</dbReference>
<feature type="region of interest" description="Disordered" evidence="2">
    <location>
        <begin position="1"/>
        <end position="33"/>
    </location>
</feature>
<dbReference type="AlphaFoldDB" id="A0ABD3S851"/>
<feature type="compositionally biased region" description="Low complexity" evidence="2">
    <location>
        <begin position="18"/>
        <end position="32"/>
    </location>
</feature>
<protein>
    <recommendedName>
        <fullName evidence="3">Wings apart-like protein C-terminal domain-containing protein</fullName>
    </recommendedName>
</protein>
<accession>A0ABD3S851</accession>
<evidence type="ECO:0000259" key="3">
    <source>
        <dbReference type="Pfam" id="PF07814"/>
    </source>
</evidence>
<dbReference type="PANTHER" id="PTHR22100">
    <property type="entry name" value="WINGS APART-LIKE PROTEIN HOMOLOG"/>
    <property type="match status" value="1"/>
</dbReference>
<evidence type="ECO:0000313" key="4">
    <source>
        <dbReference type="EMBL" id="KAL3820552.1"/>
    </source>
</evidence>
<dbReference type="Proteomes" id="UP001634393">
    <property type="component" value="Unassembled WGS sequence"/>
</dbReference>
<dbReference type="InterPro" id="IPR039874">
    <property type="entry name" value="WAPL"/>
</dbReference>
<comment type="similarity">
    <text evidence="1">Belongs to the WAPL family.</text>
</comment>
<dbReference type="PANTHER" id="PTHR22100:SF13">
    <property type="entry name" value="WINGS APART-LIKE PROTEIN HOMOLOG"/>
    <property type="match status" value="1"/>
</dbReference>
<dbReference type="Pfam" id="PF07814">
    <property type="entry name" value="WAPL"/>
    <property type="match status" value="1"/>
</dbReference>
<dbReference type="InterPro" id="IPR016024">
    <property type="entry name" value="ARM-type_fold"/>
</dbReference>
<proteinExistence type="inferred from homology"/>
<dbReference type="EMBL" id="JBJXBP010000007">
    <property type="protein sequence ID" value="KAL3820552.1"/>
    <property type="molecule type" value="Genomic_DNA"/>
</dbReference>
<comment type="caution">
    <text evidence="4">The sequence shown here is derived from an EMBL/GenBank/DDBJ whole genome shotgun (WGS) entry which is preliminary data.</text>
</comment>
<evidence type="ECO:0000313" key="5">
    <source>
        <dbReference type="Proteomes" id="UP001634393"/>
    </source>
</evidence>
<name>A0ABD3S851_9LAMI</name>
<feature type="domain" description="Wings apart-like protein C-terminal" evidence="3">
    <location>
        <begin position="240"/>
        <end position="851"/>
    </location>
</feature>
<reference evidence="4 5" key="1">
    <citation type="submission" date="2024-12" db="EMBL/GenBank/DDBJ databases">
        <title>The unique morphological basis and parallel evolutionary history of personate flowers in Penstemon.</title>
        <authorList>
            <person name="Depatie T.H."/>
            <person name="Wessinger C.A."/>
        </authorList>
    </citation>
    <scope>NUCLEOTIDE SEQUENCE [LARGE SCALE GENOMIC DNA]</scope>
    <source>
        <strain evidence="4">WTNN_2</strain>
        <tissue evidence="4">Leaf</tissue>
    </source>
</reference>
<keyword evidence="5" id="KW-1185">Reference proteome</keyword>
<evidence type="ECO:0000256" key="1">
    <source>
        <dbReference type="ARBA" id="ARBA00006854"/>
    </source>
</evidence>
<dbReference type="FunFam" id="1.25.10.10:FF:000519">
    <property type="entry name" value="WAPL (Wings apart-like protein regulation of heterochromatin) protein"/>
    <property type="match status" value="1"/>
</dbReference>
<dbReference type="SUPFAM" id="SSF48371">
    <property type="entry name" value="ARM repeat"/>
    <property type="match status" value="1"/>
</dbReference>
<sequence>MIVRKYGRRDKGVTKSYSGTDSFSDVVSDSPSQECPQDVYDFTFSSQDSARCHWSDPYSFSSSQESRQLTILPPRDSGVLDEGFRKTKKLKVTDVDSEPYDCNLSQESKEFGLLAISSDVGFRKFNSDPYEYNSSEELEEFSVLPPSKGRENASGIGFSDGEFRERNKFKDVESDFYGLNSSQEGELGIAQPREKDCWEIDGVSRKSKKKTRKENGVLQKKKNKNKKKMELGDAVITTTTLMETQEFGEMMEHVDEVNFALDGLKKGQQVRVRRASLLSLLSICGTAQQRRLLRVHGRAKTIIDAVLGLSSDDPPSNLAAAALFYILASDGQEDHLLDSPSCIRFLINLLKPLTSTAAKEKEPTIGSKLLGICKIAGISQDSAKGTDSSYTAIILKVQEILINCKEMKLRSDCGNRVKEPEMNPKWISLLTMEKACLSTVAIEDTSGTLRKTGGNFKERFREFGGLDAVFEVARECHSTMEEWLTKSPHFALDLKEGLGLESLAVVLKCLKIMENATFLSKDNQCHLLKMKGKFVGQRAPRSFTRLILSVIKILSGVFLLRGSLGNSQDEKKPGTSNGISYSRGCCSMECDASQKSSDVSQCNECLISSQTGSPSLGPTQVSADPLLLKMRGESSAAGSCSGASRNSDCVIHISSDNSELDFSKERQPISTNIEVTEYSQDPFAFDEDDFEPSKWELLSGIVKKSPSQDNRAILNEYRYDNHLVLGLSQQESSNLENHHSQEASCSSTVDEEKSNLLADCLLTAVKVLMNLTNDNPEGCQQIASCGGLEILSSLIASHFPSFTSSSPHFIDVRAPKSSPRIDQQSNTRLADQELDFLVAILGLLVNLVEKDGHNRSRLAAASVSVPIIMEGLGLTLEDERDVISLLCSIFLANQGAGEAAGEGKSFSLDDEDSILQGTKEAEKMIVEAYAALLLAFLSTESKSTRDAISECLPKQNLAILVPVLERFVEFHMTLNMISPETHRAVLEVIESCKIP</sequence>
<dbReference type="InterPro" id="IPR011989">
    <property type="entry name" value="ARM-like"/>
</dbReference>
<gene>
    <name evidence="4" type="ORF">ACJIZ3_006457</name>
</gene>
<organism evidence="4 5">
    <name type="scientific">Penstemon smallii</name>
    <dbReference type="NCBI Taxonomy" id="265156"/>
    <lineage>
        <taxon>Eukaryota</taxon>
        <taxon>Viridiplantae</taxon>
        <taxon>Streptophyta</taxon>
        <taxon>Embryophyta</taxon>
        <taxon>Tracheophyta</taxon>
        <taxon>Spermatophyta</taxon>
        <taxon>Magnoliopsida</taxon>
        <taxon>eudicotyledons</taxon>
        <taxon>Gunneridae</taxon>
        <taxon>Pentapetalae</taxon>
        <taxon>asterids</taxon>
        <taxon>lamiids</taxon>
        <taxon>Lamiales</taxon>
        <taxon>Plantaginaceae</taxon>
        <taxon>Cheloneae</taxon>
        <taxon>Penstemon</taxon>
    </lineage>
</organism>